<keyword evidence="3" id="KW-1185">Reference proteome</keyword>
<feature type="chain" id="PRO_5040774745" evidence="1">
    <location>
        <begin position="20"/>
        <end position="310"/>
    </location>
</feature>
<accession>A0A9X7VZ05</accession>
<protein>
    <submittedName>
        <fullName evidence="2">VanW family protein</fullName>
    </submittedName>
</protein>
<dbReference type="AlphaFoldDB" id="A0A9X7VZ05"/>
<evidence type="ECO:0000313" key="2">
    <source>
        <dbReference type="EMBL" id="QSO47067.1"/>
    </source>
</evidence>
<dbReference type="InterPro" id="IPR007391">
    <property type="entry name" value="Vancomycin_resist_VanW"/>
</dbReference>
<dbReference type="PANTHER" id="PTHR35788:SF1">
    <property type="entry name" value="EXPORTED PROTEIN"/>
    <property type="match status" value="1"/>
</dbReference>
<organism evidence="2 3">
    <name type="scientific">Alicyclobacillus mengziensis</name>
    <dbReference type="NCBI Taxonomy" id="2931921"/>
    <lineage>
        <taxon>Bacteria</taxon>
        <taxon>Bacillati</taxon>
        <taxon>Bacillota</taxon>
        <taxon>Bacilli</taxon>
        <taxon>Bacillales</taxon>
        <taxon>Alicyclobacillaceae</taxon>
        <taxon>Alicyclobacillus</taxon>
    </lineage>
</organism>
<dbReference type="EMBL" id="CP071182">
    <property type="protein sequence ID" value="QSO47067.1"/>
    <property type="molecule type" value="Genomic_DNA"/>
</dbReference>
<evidence type="ECO:0000313" key="3">
    <source>
        <dbReference type="Proteomes" id="UP000663505"/>
    </source>
</evidence>
<dbReference type="PANTHER" id="PTHR35788">
    <property type="entry name" value="EXPORTED PROTEIN-RELATED"/>
    <property type="match status" value="1"/>
</dbReference>
<dbReference type="RefSeq" id="WP_206656431.1">
    <property type="nucleotide sequence ID" value="NZ_CP071182.1"/>
</dbReference>
<reference evidence="2 3" key="1">
    <citation type="submission" date="2021-02" db="EMBL/GenBank/DDBJ databases">
        <title>Alicyclobacillus curvatus sp. nov. and Alicyclobacillus mengziensis sp. nov., two acidophilic bacteria isolated from acid mine drainage.</title>
        <authorList>
            <person name="Huang Y."/>
        </authorList>
    </citation>
    <scope>NUCLEOTIDE SEQUENCE [LARGE SCALE GENOMIC DNA]</scope>
    <source>
        <strain evidence="2 3">S30H14</strain>
    </source>
</reference>
<dbReference type="InterPro" id="IPR052913">
    <property type="entry name" value="Glycopeptide_resist_protein"/>
</dbReference>
<proteinExistence type="predicted"/>
<name>A0A9X7VZ05_9BACL</name>
<keyword evidence="1" id="KW-0732">Signal</keyword>
<gene>
    <name evidence="2" type="ORF">JZ786_22085</name>
</gene>
<dbReference type="Proteomes" id="UP000663505">
    <property type="component" value="Chromosome"/>
</dbReference>
<feature type="signal peptide" evidence="1">
    <location>
        <begin position="1"/>
        <end position="19"/>
    </location>
</feature>
<dbReference type="KEGG" id="afx:JZ786_22085"/>
<sequence length="310" mass="33168">MISMLCSIAVSTSMTLSSAGTDTWMKPVRESGVHTQAVVTQAKTPDSSAGPSVGTETLPKQIPVKLYMPPNPPAPGREAAAHRKLSYLLAQRSTNYNHASPSQAKNIELVAKRLNGTVIQPGQTFSYNGKLGPYTEQNGYGWGRAFSGNRIVPSLGGGVCQGASTLYSTLIRTDAVTFVERHAHSLTVPYLPAGEDATVSYSSHLDFRFKNTLQSPIMIGAAGYPDKRIITIAIWGAKPAPEITVHHKVLAVYSFQTIQKSSPSSETKVVAPGQVGGKVATWLEIKTSNGVVTKSLGTDTYKPSPRIIEK</sequence>
<dbReference type="Pfam" id="PF04294">
    <property type="entry name" value="VanW"/>
    <property type="match status" value="1"/>
</dbReference>
<evidence type="ECO:0000256" key="1">
    <source>
        <dbReference type="SAM" id="SignalP"/>
    </source>
</evidence>